<sequence>MPEMKVGYINEYFAKVGVAGIEITEGFLVVGDTIHIKGHTTEFTQRVDSIQLEHQTLQRAETGQVIGVKVRERVRLHDQVFKVIE</sequence>
<dbReference type="AlphaFoldDB" id="A0AAJ1AH84"/>
<keyword evidence="1" id="KW-0251">Elongation factor</keyword>
<keyword evidence="1" id="KW-0648">Protein biosynthesis</keyword>
<dbReference type="InterPro" id="IPR009000">
    <property type="entry name" value="Transl_B-barrel_sf"/>
</dbReference>
<organism evidence="1 2">
    <name type="scientific">Candidatus Methylomirabilis tolerans</name>
    <dbReference type="NCBI Taxonomy" id="3123416"/>
    <lineage>
        <taxon>Bacteria</taxon>
        <taxon>Candidatus Methylomirabilota</taxon>
        <taxon>Candidatus Methylomirabilia</taxon>
        <taxon>Candidatus Methylomirabilales</taxon>
        <taxon>Candidatus Methylomirabilaceae</taxon>
        <taxon>Candidatus Methylomirabilis</taxon>
    </lineage>
</organism>
<dbReference type="GO" id="GO:0003746">
    <property type="term" value="F:translation elongation factor activity"/>
    <property type="evidence" value="ECO:0007669"/>
    <property type="project" value="UniProtKB-KW"/>
</dbReference>
<reference evidence="1 2" key="1">
    <citation type="journal article" date="2021" name="bioRxiv">
        <title>Unraveling nitrogen, sulfur and carbon metabolic pathways and microbial community transcriptional responses to substrate deprivation and toxicity stresses in a bioreactor mimicking anoxic brackish coastal sediment conditions.</title>
        <authorList>
            <person name="Martins P.D."/>
            <person name="Echeveste M.J."/>
            <person name="Arshad A."/>
            <person name="Kurth J."/>
            <person name="Ouboter H."/>
            <person name="Jetten M.S.M."/>
            <person name="Welte C.U."/>
        </authorList>
    </citation>
    <scope>NUCLEOTIDE SEQUENCE [LARGE SCALE GENOMIC DNA]</scope>
    <source>
        <strain evidence="1">MAG_38</strain>
    </source>
</reference>
<gene>
    <name evidence="1" type="ORF">K8G79_03215</name>
</gene>
<name>A0AAJ1AH84_9BACT</name>
<comment type="caution">
    <text evidence="1">The sequence shown here is derived from an EMBL/GenBank/DDBJ whole genome shotgun (WGS) entry which is preliminary data.</text>
</comment>
<dbReference type="Gene3D" id="2.40.30.10">
    <property type="entry name" value="Translation factors"/>
    <property type="match status" value="1"/>
</dbReference>
<dbReference type="SUPFAM" id="SSF50447">
    <property type="entry name" value="Translation proteins"/>
    <property type="match status" value="1"/>
</dbReference>
<accession>A0AAJ1AH84</accession>
<evidence type="ECO:0000313" key="2">
    <source>
        <dbReference type="Proteomes" id="UP001197609"/>
    </source>
</evidence>
<proteinExistence type="predicted"/>
<dbReference type="EMBL" id="JAIOIU010000034">
    <property type="protein sequence ID" value="MBZ0159146.1"/>
    <property type="molecule type" value="Genomic_DNA"/>
</dbReference>
<dbReference type="Proteomes" id="UP001197609">
    <property type="component" value="Unassembled WGS sequence"/>
</dbReference>
<evidence type="ECO:0000313" key="1">
    <source>
        <dbReference type="EMBL" id="MBZ0159146.1"/>
    </source>
</evidence>
<protein>
    <submittedName>
        <fullName evidence="1">Translation elongation factor-like protein</fullName>
    </submittedName>
</protein>